<feature type="non-terminal residue" evidence="2">
    <location>
        <position position="1"/>
    </location>
</feature>
<dbReference type="GO" id="GO:0003676">
    <property type="term" value="F:nucleic acid binding"/>
    <property type="evidence" value="ECO:0007669"/>
    <property type="project" value="InterPro"/>
</dbReference>
<proteinExistence type="predicted"/>
<dbReference type="EMBL" id="BARV01004833">
    <property type="protein sequence ID" value="GAI07855.1"/>
    <property type="molecule type" value="Genomic_DNA"/>
</dbReference>
<dbReference type="AlphaFoldDB" id="X1LZK4"/>
<accession>X1LZK4</accession>
<evidence type="ECO:0000313" key="2">
    <source>
        <dbReference type="EMBL" id="GAI07855.1"/>
    </source>
</evidence>
<dbReference type="GO" id="GO:0008270">
    <property type="term" value="F:zinc ion binding"/>
    <property type="evidence" value="ECO:0007669"/>
    <property type="project" value="InterPro"/>
</dbReference>
<sequence>LRLWGRDKKSNCQILCLNCNEKKNNKLESEVN</sequence>
<dbReference type="GO" id="GO:0004519">
    <property type="term" value="F:endonuclease activity"/>
    <property type="evidence" value="ECO:0007669"/>
    <property type="project" value="InterPro"/>
</dbReference>
<comment type="caution">
    <text evidence="2">The sequence shown here is derived from an EMBL/GenBank/DDBJ whole genome shotgun (WGS) entry which is preliminary data.</text>
</comment>
<dbReference type="InterPro" id="IPR002711">
    <property type="entry name" value="HNH"/>
</dbReference>
<feature type="domain" description="HNH" evidence="1">
    <location>
        <begin position="5"/>
        <end position="26"/>
    </location>
</feature>
<evidence type="ECO:0000259" key="1">
    <source>
        <dbReference type="Pfam" id="PF01844"/>
    </source>
</evidence>
<reference evidence="2" key="1">
    <citation type="journal article" date="2014" name="Front. Microbiol.">
        <title>High frequency of phylogenetically diverse reductive dehalogenase-homologous genes in deep subseafloor sedimentary metagenomes.</title>
        <authorList>
            <person name="Kawai M."/>
            <person name="Futagami T."/>
            <person name="Toyoda A."/>
            <person name="Takaki Y."/>
            <person name="Nishi S."/>
            <person name="Hori S."/>
            <person name="Arai W."/>
            <person name="Tsubouchi T."/>
            <person name="Morono Y."/>
            <person name="Uchiyama I."/>
            <person name="Ito T."/>
            <person name="Fujiyama A."/>
            <person name="Inagaki F."/>
            <person name="Takami H."/>
        </authorList>
    </citation>
    <scope>NUCLEOTIDE SEQUENCE</scope>
    <source>
        <strain evidence="2">Expedition CK06-06</strain>
    </source>
</reference>
<gene>
    <name evidence="2" type="ORF">S06H3_10440</name>
</gene>
<dbReference type="Pfam" id="PF01844">
    <property type="entry name" value="HNH"/>
    <property type="match status" value="1"/>
</dbReference>
<name>X1LZK4_9ZZZZ</name>
<organism evidence="2">
    <name type="scientific">marine sediment metagenome</name>
    <dbReference type="NCBI Taxonomy" id="412755"/>
    <lineage>
        <taxon>unclassified sequences</taxon>
        <taxon>metagenomes</taxon>
        <taxon>ecological metagenomes</taxon>
    </lineage>
</organism>
<protein>
    <recommendedName>
        <fullName evidence="1">HNH domain-containing protein</fullName>
    </recommendedName>
</protein>